<dbReference type="Gene3D" id="2.40.10.10">
    <property type="entry name" value="Trypsin-like serine proteases"/>
    <property type="match status" value="2"/>
</dbReference>
<keyword evidence="6" id="KW-0720">Serine protease</keyword>
<evidence type="ECO:0000256" key="8">
    <source>
        <dbReference type="ARBA" id="ARBA00023180"/>
    </source>
</evidence>
<evidence type="ECO:0000313" key="12">
    <source>
        <dbReference type="Proteomes" id="UP001208570"/>
    </source>
</evidence>
<gene>
    <name evidence="11" type="ORF">LSH36_474g04002</name>
</gene>
<feature type="domain" description="Peptidase S1" evidence="10">
    <location>
        <begin position="55"/>
        <end position="231"/>
    </location>
</feature>
<keyword evidence="12" id="KW-1185">Reference proteome</keyword>
<reference evidence="11" key="1">
    <citation type="journal article" date="2023" name="Mol. Biol. Evol.">
        <title>Third-Generation Sequencing Reveals the Adaptive Role of the Epigenome in Three Deep-Sea Polychaetes.</title>
        <authorList>
            <person name="Perez M."/>
            <person name="Aroh O."/>
            <person name="Sun Y."/>
            <person name="Lan Y."/>
            <person name="Juniper S.K."/>
            <person name="Young C.R."/>
            <person name="Angers B."/>
            <person name="Qian P.Y."/>
        </authorList>
    </citation>
    <scope>NUCLEOTIDE SEQUENCE</scope>
    <source>
        <strain evidence="11">P08H-3</strain>
    </source>
</reference>
<evidence type="ECO:0000256" key="1">
    <source>
        <dbReference type="ARBA" id="ARBA00004613"/>
    </source>
</evidence>
<dbReference type="GO" id="GO:0005615">
    <property type="term" value="C:extracellular space"/>
    <property type="evidence" value="ECO:0007669"/>
    <property type="project" value="TreeGrafter"/>
</dbReference>
<dbReference type="SMART" id="SM00020">
    <property type="entry name" value="Tryp_SPc"/>
    <property type="match status" value="1"/>
</dbReference>
<sequence>MIRLSADQRVPSGYRCLIIVLLMCTELGAQNEEDYQRGWVAACQTIKTVMRRQRHCYFDQNKCYKYVMVGEFDRNATDTNEAIYDILDVIIHPEYDRRTVNNDIALLRIESDIRFNDNVQPICLPERGTTYAGIEAVVSGWGSQKYGMASVVYGDDLVTMTREQMLCASDGGNLKERDACQGDSGGPLAVQAEDGSYTIVGIVSWGLGCAVGTPGIYTRVSEFVNWIDEYM</sequence>
<feature type="signal peptide" evidence="9">
    <location>
        <begin position="1"/>
        <end position="29"/>
    </location>
</feature>
<dbReference type="InterPro" id="IPR001254">
    <property type="entry name" value="Trypsin_dom"/>
</dbReference>
<dbReference type="CDD" id="cd00190">
    <property type="entry name" value="Tryp_SPc"/>
    <property type="match status" value="1"/>
</dbReference>
<comment type="subcellular location">
    <subcellularLocation>
        <location evidence="1">Secreted</location>
    </subcellularLocation>
</comment>
<dbReference type="AlphaFoldDB" id="A0AAD9J978"/>
<dbReference type="InterPro" id="IPR033116">
    <property type="entry name" value="TRYPSIN_SER"/>
</dbReference>
<comment type="caution">
    <text evidence="11">The sequence shown here is derived from an EMBL/GenBank/DDBJ whole genome shotgun (WGS) entry which is preliminary data.</text>
</comment>
<evidence type="ECO:0000256" key="4">
    <source>
        <dbReference type="ARBA" id="ARBA00022729"/>
    </source>
</evidence>
<dbReference type="EMBL" id="JAODUP010000474">
    <property type="protein sequence ID" value="KAK2148947.1"/>
    <property type="molecule type" value="Genomic_DNA"/>
</dbReference>
<keyword evidence="7" id="KW-1015">Disulfide bond</keyword>
<dbReference type="PROSITE" id="PS50240">
    <property type="entry name" value="TRYPSIN_DOM"/>
    <property type="match status" value="1"/>
</dbReference>
<dbReference type="InterPro" id="IPR050127">
    <property type="entry name" value="Serine_Proteases_S1"/>
</dbReference>
<dbReference type="InterPro" id="IPR009003">
    <property type="entry name" value="Peptidase_S1_PA"/>
</dbReference>
<name>A0AAD9J978_9ANNE</name>
<accession>A0AAD9J978</accession>
<evidence type="ECO:0000256" key="3">
    <source>
        <dbReference type="ARBA" id="ARBA00022670"/>
    </source>
</evidence>
<dbReference type="PANTHER" id="PTHR24264:SF65">
    <property type="entry name" value="SRCR DOMAIN-CONTAINING PROTEIN"/>
    <property type="match status" value="1"/>
</dbReference>
<keyword evidence="2" id="KW-0964">Secreted</keyword>
<evidence type="ECO:0000259" key="10">
    <source>
        <dbReference type="PROSITE" id="PS50240"/>
    </source>
</evidence>
<keyword evidence="4 9" id="KW-0732">Signal</keyword>
<dbReference type="GO" id="GO:0006508">
    <property type="term" value="P:proteolysis"/>
    <property type="evidence" value="ECO:0007669"/>
    <property type="project" value="UniProtKB-KW"/>
</dbReference>
<evidence type="ECO:0000256" key="2">
    <source>
        <dbReference type="ARBA" id="ARBA00022525"/>
    </source>
</evidence>
<dbReference type="SUPFAM" id="SSF50494">
    <property type="entry name" value="Trypsin-like serine proteases"/>
    <property type="match status" value="1"/>
</dbReference>
<organism evidence="11 12">
    <name type="scientific">Paralvinella palmiformis</name>
    <dbReference type="NCBI Taxonomy" id="53620"/>
    <lineage>
        <taxon>Eukaryota</taxon>
        <taxon>Metazoa</taxon>
        <taxon>Spiralia</taxon>
        <taxon>Lophotrochozoa</taxon>
        <taxon>Annelida</taxon>
        <taxon>Polychaeta</taxon>
        <taxon>Sedentaria</taxon>
        <taxon>Canalipalpata</taxon>
        <taxon>Terebellida</taxon>
        <taxon>Terebelliformia</taxon>
        <taxon>Alvinellidae</taxon>
        <taxon>Paralvinella</taxon>
    </lineage>
</organism>
<evidence type="ECO:0000256" key="7">
    <source>
        <dbReference type="ARBA" id="ARBA00023157"/>
    </source>
</evidence>
<proteinExistence type="predicted"/>
<evidence type="ECO:0000256" key="9">
    <source>
        <dbReference type="SAM" id="SignalP"/>
    </source>
</evidence>
<dbReference type="Pfam" id="PF00089">
    <property type="entry name" value="Trypsin"/>
    <property type="match status" value="1"/>
</dbReference>
<keyword evidence="8" id="KW-0325">Glycoprotein</keyword>
<dbReference type="PRINTS" id="PR00722">
    <property type="entry name" value="CHYMOTRYPSIN"/>
</dbReference>
<keyword evidence="5" id="KW-0378">Hydrolase</keyword>
<evidence type="ECO:0000313" key="11">
    <source>
        <dbReference type="EMBL" id="KAK2148947.1"/>
    </source>
</evidence>
<dbReference type="FunFam" id="2.40.10.10:FF:000054">
    <property type="entry name" value="Complement C1r subcomponent"/>
    <property type="match status" value="1"/>
</dbReference>
<dbReference type="InterPro" id="IPR001314">
    <property type="entry name" value="Peptidase_S1A"/>
</dbReference>
<dbReference type="InterPro" id="IPR043504">
    <property type="entry name" value="Peptidase_S1_PA_chymotrypsin"/>
</dbReference>
<dbReference type="PROSITE" id="PS00135">
    <property type="entry name" value="TRYPSIN_SER"/>
    <property type="match status" value="1"/>
</dbReference>
<keyword evidence="3" id="KW-0645">Protease</keyword>
<protein>
    <recommendedName>
        <fullName evidence="10">Peptidase S1 domain-containing protein</fullName>
    </recommendedName>
</protein>
<evidence type="ECO:0000256" key="6">
    <source>
        <dbReference type="ARBA" id="ARBA00022825"/>
    </source>
</evidence>
<dbReference type="Proteomes" id="UP001208570">
    <property type="component" value="Unassembled WGS sequence"/>
</dbReference>
<dbReference type="PANTHER" id="PTHR24264">
    <property type="entry name" value="TRYPSIN-RELATED"/>
    <property type="match status" value="1"/>
</dbReference>
<feature type="chain" id="PRO_5042088802" description="Peptidase S1 domain-containing protein" evidence="9">
    <location>
        <begin position="30"/>
        <end position="231"/>
    </location>
</feature>
<evidence type="ECO:0000256" key="5">
    <source>
        <dbReference type="ARBA" id="ARBA00022801"/>
    </source>
</evidence>
<dbReference type="GO" id="GO:0004252">
    <property type="term" value="F:serine-type endopeptidase activity"/>
    <property type="evidence" value="ECO:0007669"/>
    <property type="project" value="InterPro"/>
</dbReference>